<dbReference type="KEGG" id="kpul:GXN76_01600"/>
<name>A0A7D3XNU0_9BACL</name>
<dbReference type="GO" id="GO:0000155">
    <property type="term" value="F:phosphorelay sensor kinase activity"/>
    <property type="evidence" value="ECO:0007669"/>
    <property type="project" value="InterPro"/>
</dbReference>
<sequence length="374" mass="42509">MTGKFRLFSRSDDIFYFVWLVNIGFPFYFLTHLPLRESWYGFILLAVLVVAYVLTYRQRKHMILYISVQVSAVLLLSLFYHPNNLILSFYPVSTCGLLLRIPTIISFLVVMLGGGMFIIRHHHGSFFGGEPIMVLLPAVTMVVLPFVIRMITQYEQVRTQLHLANEEIKRLIKSEERERIARDLHDTLGHTLSAVTLKSELAEKLISQEPNRAVEEIRDIRQMTRAALRQVRTLVSGMYAVKLEEELKQGTRLLDVAEITLDTQGIPSHTGTLPSLTENVLGMCLREALTNVARHSQATHCKVDLQEQDHDLILTVQDNGMGMSGSRGHGLTGMKERLKLVDGKLKIRSYPGRGTQIHLVVPKTTQQSQKEHLV</sequence>
<proteinExistence type="predicted"/>
<evidence type="ECO:0000313" key="8">
    <source>
        <dbReference type="EMBL" id="QKG83287.1"/>
    </source>
</evidence>
<dbReference type="InterPro" id="IPR011712">
    <property type="entry name" value="Sig_transdc_His_kin_sub3_dim/P"/>
</dbReference>
<comment type="catalytic activity">
    <reaction evidence="1">
        <text>ATP + protein L-histidine = ADP + protein N-phospho-L-histidine.</text>
        <dbReference type="EC" id="2.7.13.3"/>
    </reaction>
</comment>
<dbReference type="InterPro" id="IPR036890">
    <property type="entry name" value="HATPase_C_sf"/>
</dbReference>
<dbReference type="GO" id="GO:0016020">
    <property type="term" value="C:membrane"/>
    <property type="evidence" value="ECO:0007669"/>
    <property type="project" value="InterPro"/>
</dbReference>
<evidence type="ECO:0000256" key="5">
    <source>
        <dbReference type="ARBA" id="ARBA00023012"/>
    </source>
</evidence>
<feature type="domain" description="Histidine kinase/HSP90-like ATPase" evidence="7">
    <location>
        <begin position="276"/>
        <end position="365"/>
    </location>
</feature>
<evidence type="ECO:0000256" key="6">
    <source>
        <dbReference type="SAM" id="Phobius"/>
    </source>
</evidence>
<evidence type="ECO:0000256" key="2">
    <source>
        <dbReference type="ARBA" id="ARBA00012438"/>
    </source>
</evidence>
<dbReference type="EMBL" id="CP048104">
    <property type="protein sequence ID" value="QKG83287.1"/>
    <property type="molecule type" value="Genomic_DNA"/>
</dbReference>
<dbReference type="EC" id="2.7.13.3" evidence="2"/>
<dbReference type="Proteomes" id="UP000503088">
    <property type="component" value="Chromosome"/>
</dbReference>
<keyword evidence="6" id="KW-1133">Transmembrane helix</keyword>
<dbReference type="InterPro" id="IPR050482">
    <property type="entry name" value="Sensor_HK_TwoCompSys"/>
</dbReference>
<keyword evidence="6" id="KW-0812">Transmembrane</keyword>
<keyword evidence="3" id="KW-0808">Transferase</keyword>
<keyword evidence="9" id="KW-1185">Reference proteome</keyword>
<evidence type="ECO:0000256" key="1">
    <source>
        <dbReference type="ARBA" id="ARBA00000085"/>
    </source>
</evidence>
<keyword evidence="4 8" id="KW-0418">Kinase</keyword>
<feature type="transmembrane region" description="Helical" evidence="6">
    <location>
        <begin position="39"/>
        <end position="56"/>
    </location>
</feature>
<evidence type="ECO:0000256" key="4">
    <source>
        <dbReference type="ARBA" id="ARBA00022777"/>
    </source>
</evidence>
<protein>
    <recommendedName>
        <fullName evidence="2">histidine kinase</fullName>
        <ecNumber evidence="2">2.7.13.3</ecNumber>
    </recommendedName>
</protein>
<dbReference type="Pfam" id="PF02518">
    <property type="entry name" value="HATPase_c"/>
    <property type="match status" value="1"/>
</dbReference>
<dbReference type="SUPFAM" id="SSF55874">
    <property type="entry name" value="ATPase domain of HSP90 chaperone/DNA topoisomerase II/histidine kinase"/>
    <property type="match status" value="1"/>
</dbReference>
<evidence type="ECO:0000256" key="3">
    <source>
        <dbReference type="ARBA" id="ARBA00022679"/>
    </source>
</evidence>
<dbReference type="InterPro" id="IPR003594">
    <property type="entry name" value="HATPase_dom"/>
</dbReference>
<dbReference type="GO" id="GO:0046983">
    <property type="term" value="F:protein dimerization activity"/>
    <property type="evidence" value="ECO:0007669"/>
    <property type="project" value="InterPro"/>
</dbReference>
<organism evidence="8 9">
    <name type="scientific">Kroppenstedtia pulmonis</name>
    <dbReference type="NCBI Taxonomy" id="1380685"/>
    <lineage>
        <taxon>Bacteria</taxon>
        <taxon>Bacillati</taxon>
        <taxon>Bacillota</taxon>
        <taxon>Bacilli</taxon>
        <taxon>Bacillales</taxon>
        <taxon>Thermoactinomycetaceae</taxon>
        <taxon>Kroppenstedtia</taxon>
    </lineage>
</organism>
<dbReference type="RefSeq" id="WP_173219745.1">
    <property type="nucleotide sequence ID" value="NZ_CP048104.1"/>
</dbReference>
<dbReference type="PANTHER" id="PTHR24421:SF63">
    <property type="entry name" value="SENSOR HISTIDINE KINASE DESK"/>
    <property type="match status" value="1"/>
</dbReference>
<feature type="transmembrane region" description="Helical" evidence="6">
    <location>
        <begin position="63"/>
        <end position="81"/>
    </location>
</feature>
<dbReference type="SMART" id="SM00387">
    <property type="entry name" value="HATPase_c"/>
    <property type="match status" value="1"/>
</dbReference>
<evidence type="ECO:0000313" key="9">
    <source>
        <dbReference type="Proteomes" id="UP000503088"/>
    </source>
</evidence>
<keyword evidence="6" id="KW-0472">Membrane</keyword>
<reference evidence="8 9" key="1">
    <citation type="submission" date="2020-01" db="EMBL/GenBank/DDBJ databases">
        <authorList>
            <person name="Gulvik C.A."/>
            <person name="Batra D.G."/>
        </authorList>
    </citation>
    <scope>NUCLEOTIDE SEQUENCE [LARGE SCALE GENOMIC DNA]</scope>
    <source>
        <strain evidence="8 9">W9323</strain>
    </source>
</reference>
<evidence type="ECO:0000259" key="7">
    <source>
        <dbReference type="SMART" id="SM00387"/>
    </source>
</evidence>
<gene>
    <name evidence="8" type="ORF">GXN76_01600</name>
</gene>
<dbReference type="Pfam" id="PF23540">
    <property type="entry name" value="DesK_N"/>
    <property type="match status" value="1"/>
</dbReference>
<dbReference type="Pfam" id="PF07730">
    <property type="entry name" value="HisKA_3"/>
    <property type="match status" value="1"/>
</dbReference>
<dbReference type="CDD" id="cd16917">
    <property type="entry name" value="HATPase_UhpB-NarQ-NarX-like"/>
    <property type="match status" value="1"/>
</dbReference>
<feature type="transmembrane region" description="Helical" evidence="6">
    <location>
        <begin position="14"/>
        <end position="33"/>
    </location>
</feature>
<keyword evidence="5" id="KW-0902">Two-component regulatory system</keyword>
<dbReference type="Gene3D" id="1.20.5.1930">
    <property type="match status" value="1"/>
</dbReference>
<accession>A0A7D3XNU0</accession>
<dbReference type="AlphaFoldDB" id="A0A7D3XNU0"/>
<dbReference type="InterPro" id="IPR056374">
    <property type="entry name" value="DesK/YvfT_N"/>
</dbReference>
<dbReference type="Gene3D" id="3.30.565.10">
    <property type="entry name" value="Histidine kinase-like ATPase, C-terminal domain"/>
    <property type="match status" value="1"/>
</dbReference>
<feature type="transmembrane region" description="Helical" evidence="6">
    <location>
        <begin position="131"/>
        <end position="151"/>
    </location>
</feature>
<dbReference type="PANTHER" id="PTHR24421">
    <property type="entry name" value="NITRATE/NITRITE SENSOR PROTEIN NARX-RELATED"/>
    <property type="match status" value="1"/>
</dbReference>
<feature type="transmembrane region" description="Helical" evidence="6">
    <location>
        <begin position="101"/>
        <end position="119"/>
    </location>
</feature>